<dbReference type="SUPFAM" id="SSF52047">
    <property type="entry name" value="RNI-like"/>
    <property type="match status" value="1"/>
</dbReference>
<dbReference type="SUPFAM" id="SSF81383">
    <property type="entry name" value="F-box domain"/>
    <property type="match status" value="1"/>
</dbReference>
<dbReference type="Proteomes" id="UP001054252">
    <property type="component" value="Unassembled WGS sequence"/>
</dbReference>
<dbReference type="InterPro" id="IPR036047">
    <property type="entry name" value="F-box-like_dom_sf"/>
</dbReference>
<dbReference type="Gene3D" id="3.80.10.10">
    <property type="entry name" value="Ribonuclease Inhibitor"/>
    <property type="match status" value="1"/>
</dbReference>
<dbReference type="EMBL" id="BPVZ01000160">
    <property type="protein sequence ID" value="GKV42601.1"/>
    <property type="molecule type" value="Genomic_DNA"/>
</dbReference>
<protein>
    <recommendedName>
        <fullName evidence="1">FBD domain-containing protein</fullName>
    </recommendedName>
</protein>
<name>A0AAV5LYU4_9ROSI</name>
<dbReference type="Gene3D" id="1.20.1280.50">
    <property type="match status" value="1"/>
</dbReference>
<evidence type="ECO:0000313" key="2">
    <source>
        <dbReference type="EMBL" id="GKV42601.1"/>
    </source>
</evidence>
<sequence length="476" mass="55230">MDVNPKISKRDPKISERDPFSTLADSLLYIIVSFLPFKEAVRTSILSKQWRYIWRSTANIELDESFFVNHEESDQIREERRRDFLEFAKEWIRSYQEPTVKNFAFSCSKPGKFLTVIQEFIKFALKRNTKGLALDFSDPEWKENDTPSGALNLPSEFYKHVSLESLKLVACNLDVSAFNFRNIKDLSLGWIELNESSMKTLLNNCPLLESLCLKNCWNMFQLIITDTINPRLKKFVLEKCIFFGGPNWVYIDGPSLRFFKYSGLVGYFKMENQRCIEEAELDFGSEPEFDMLGDLLCELLEQLFSAKVLTVDSVFLQVVPCGTEPLRTSNPLNTKHLILKTSIHNNELLGIKFLLESCPFLETLTIDLGPSRIFPDYVPPFQFTPAYCWTRDLVLHKCLMRSMKVIEVKGFKGTMNELLFLKYLLVLGLLLEELKIYLSNDVDEDGNNIETYRKRAMERVLPSIISSKKLQINFMN</sequence>
<dbReference type="PANTHER" id="PTHR31900">
    <property type="entry name" value="F-BOX/RNI SUPERFAMILY PROTEIN-RELATED"/>
    <property type="match status" value="1"/>
</dbReference>
<dbReference type="InterPro" id="IPR053781">
    <property type="entry name" value="F-box_AtFBL13-like"/>
</dbReference>
<feature type="domain" description="FBD" evidence="1">
    <location>
        <begin position="397"/>
        <end position="475"/>
    </location>
</feature>
<dbReference type="InterPro" id="IPR032675">
    <property type="entry name" value="LRR_dom_sf"/>
</dbReference>
<dbReference type="AlphaFoldDB" id="A0AAV5LYU4"/>
<evidence type="ECO:0000259" key="1">
    <source>
        <dbReference type="SMART" id="SM00579"/>
    </source>
</evidence>
<dbReference type="InterPro" id="IPR050232">
    <property type="entry name" value="FBL13/AtMIF1-like"/>
</dbReference>
<dbReference type="PANTHER" id="PTHR31900:SF34">
    <property type="entry name" value="EMB|CAB62440.1-RELATED"/>
    <property type="match status" value="1"/>
</dbReference>
<evidence type="ECO:0000313" key="3">
    <source>
        <dbReference type="Proteomes" id="UP001054252"/>
    </source>
</evidence>
<dbReference type="InterPro" id="IPR001810">
    <property type="entry name" value="F-box_dom"/>
</dbReference>
<gene>
    <name evidence="2" type="ORF">SLEP1_g49983</name>
</gene>
<organism evidence="2 3">
    <name type="scientific">Rubroshorea leprosula</name>
    <dbReference type="NCBI Taxonomy" id="152421"/>
    <lineage>
        <taxon>Eukaryota</taxon>
        <taxon>Viridiplantae</taxon>
        <taxon>Streptophyta</taxon>
        <taxon>Embryophyta</taxon>
        <taxon>Tracheophyta</taxon>
        <taxon>Spermatophyta</taxon>
        <taxon>Magnoliopsida</taxon>
        <taxon>eudicotyledons</taxon>
        <taxon>Gunneridae</taxon>
        <taxon>Pentapetalae</taxon>
        <taxon>rosids</taxon>
        <taxon>malvids</taxon>
        <taxon>Malvales</taxon>
        <taxon>Dipterocarpaceae</taxon>
        <taxon>Rubroshorea</taxon>
    </lineage>
</organism>
<accession>A0AAV5LYU4</accession>
<reference evidence="2 3" key="1">
    <citation type="journal article" date="2021" name="Commun. Biol.">
        <title>The genome of Shorea leprosula (Dipterocarpaceae) highlights the ecological relevance of drought in aseasonal tropical rainforests.</title>
        <authorList>
            <person name="Ng K.K.S."/>
            <person name="Kobayashi M.J."/>
            <person name="Fawcett J.A."/>
            <person name="Hatakeyama M."/>
            <person name="Paape T."/>
            <person name="Ng C.H."/>
            <person name="Ang C.C."/>
            <person name="Tnah L.H."/>
            <person name="Lee C.T."/>
            <person name="Nishiyama T."/>
            <person name="Sese J."/>
            <person name="O'Brien M.J."/>
            <person name="Copetti D."/>
            <person name="Mohd Noor M.I."/>
            <person name="Ong R.C."/>
            <person name="Putra M."/>
            <person name="Sireger I.Z."/>
            <person name="Indrioko S."/>
            <person name="Kosugi Y."/>
            <person name="Izuno A."/>
            <person name="Isagi Y."/>
            <person name="Lee S.L."/>
            <person name="Shimizu K.K."/>
        </authorList>
    </citation>
    <scope>NUCLEOTIDE SEQUENCE [LARGE SCALE GENOMIC DNA]</scope>
    <source>
        <strain evidence="2">214</strain>
    </source>
</reference>
<proteinExistence type="predicted"/>
<dbReference type="SMART" id="SM00579">
    <property type="entry name" value="FBD"/>
    <property type="match status" value="1"/>
</dbReference>
<dbReference type="Pfam" id="PF24758">
    <property type="entry name" value="LRR_At5g56370"/>
    <property type="match status" value="1"/>
</dbReference>
<dbReference type="CDD" id="cd22160">
    <property type="entry name" value="F-box_AtFBL13-like"/>
    <property type="match status" value="1"/>
</dbReference>
<comment type="caution">
    <text evidence="2">The sequence shown here is derived from an EMBL/GenBank/DDBJ whole genome shotgun (WGS) entry which is preliminary data.</text>
</comment>
<keyword evidence="3" id="KW-1185">Reference proteome</keyword>
<dbReference type="Pfam" id="PF00646">
    <property type="entry name" value="F-box"/>
    <property type="match status" value="1"/>
</dbReference>
<dbReference type="InterPro" id="IPR006566">
    <property type="entry name" value="FBD"/>
</dbReference>
<dbReference type="Pfam" id="PF08387">
    <property type="entry name" value="FBD"/>
    <property type="match status" value="1"/>
</dbReference>
<dbReference type="InterPro" id="IPR055411">
    <property type="entry name" value="LRR_FXL15/At3g58940/PEG3-like"/>
</dbReference>